<evidence type="ECO:0000313" key="9">
    <source>
        <dbReference type="Proteomes" id="UP000033860"/>
    </source>
</evidence>
<accession>A0A0G1RVM8</accession>
<evidence type="ECO:0000256" key="1">
    <source>
        <dbReference type="ARBA" id="ARBA00005614"/>
    </source>
</evidence>
<comment type="similarity">
    <text evidence="1 6">Belongs to the acylphosphatase family.</text>
</comment>
<dbReference type="SUPFAM" id="SSF54975">
    <property type="entry name" value="Acylphosphatase/BLUF domain-like"/>
    <property type="match status" value="1"/>
</dbReference>
<evidence type="ECO:0000256" key="5">
    <source>
        <dbReference type="RuleBase" id="RU000553"/>
    </source>
</evidence>
<feature type="domain" description="Acylphosphatase-like" evidence="7">
    <location>
        <begin position="4"/>
        <end position="90"/>
    </location>
</feature>
<name>A0A0G1RVM8_9BACT</name>
<dbReference type="EMBL" id="LCNT01000004">
    <property type="protein sequence ID" value="KKU61141.1"/>
    <property type="molecule type" value="Genomic_DNA"/>
</dbReference>
<dbReference type="Proteomes" id="UP000033860">
    <property type="component" value="Unassembled WGS sequence"/>
</dbReference>
<reference evidence="8 9" key="1">
    <citation type="journal article" date="2015" name="Nature">
        <title>rRNA introns, odd ribosomes, and small enigmatic genomes across a large radiation of phyla.</title>
        <authorList>
            <person name="Brown C.T."/>
            <person name="Hug L.A."/>
            <person name="Thomas B.C."/>
            <person name="Sharon I."/>
            <person name="Castelle C.J."/>
            <person name="Singh A."/>
            <person name="Wilkins M.J."/>
            <person name="Williams K.H."/>
            <person name="Banfield J.F."/>
        </authorList>
    </citation>
    <scope>NUCLEOTIDE SEQUENCE [LARGE SCALE GENOMIC DNA]</scope>
</reference>
<proteinExistence type="inferred from homology"/>
<dbReference type="Gene3D" id="3.30.70.100">
    <property type="match status" value="1"/>
</dbReference>
<dbReference type="PATRIC" id="fig|1618371.3.peg.646"/>
<dbReference type="InterPro" id="IPR017968">
    <property type="entry name" value="Acylphosphatase_CS"/>
</dbReference>
<evidence type="ECO:0000256" key="6">
    <source>
        <dbReference type="RuleBase" id="RU004168"/>
    </source>
</evidence>
<dbReference type="EC" id="3.6.1.7" evidence="2 4"/>
<dbReference type="GO" id="GO:0003998">
    <property type="term" value="F:acylphosphatase activity"/>
    <property type="evidence" value="ECO:0007669"/>
    <property type="project" value="UniProtKB-EC"/>
</dbReference>
<evidence type="ECO:0000259" key="7">
    <source>
        <dbReference type="PROSITE" id="PS51160"/>
    </source>
</evidence>
<evidence type="ECO:0000256" key="4">
    <source>
        <dbReference type="PROSITE-ProRule" id="PRU00520"/>
    </source>
</evidence>
<dbReference type="PANTHER" id="PTHR47268:SF4">
    <property type="entry name" value="ACYLPHOSPHATASE"/>
    <property type="match status" value="1"/>
</dbReference>
<dbReference type="InterPro" id="IPR020456">
    <property type="entry name" value="Acylphosphatase"/>
</dbReference>
<dbReference type="InterPro" id="IPR001792">
    <property type="entry name" value="Acylphosphatase-like_dom"/>
</dbReference>
<dbReference type="InterPro" id="IPR036046">
    <property type="entry name" value="Acylphosphatase-like_dom_sf"/>
</dbReference>
<organism evidence="8 9">
    <name type="scientific">Candidatus Beckwithbacteria bacterium GW2011_GWB1_47_15</name>
    <dbReference type="NCBI Taxonomy" id="1618371"/>
    <lineage>
        <taxon>Bacteria</taxon>
        <taxon>Candidatus Beckwithiibacteriota</taxon>
    </lineage>
</organism>
<gene>
    <name evidence="8" type="ORF">UX85_C0004G0063</name>
</gene>
<evidence type="ECO:0000256" key="2">
    <source>
        <dbReference type="ARBA" id="ARBA00012150"/>
    </source>
</evidence>
<evidence type="ECO:0000256" key="3">
    <source>
        <dbReference type="ARBA" id="ARBA00047645"/>
    </source>
</evidence>
<feature type="active site" evidence="4">
    <location>
        <position position="37"/>
    </location>
</feature>
<dbReference type="Pfam" id="PF00708">
    <property type="entry name" value="Acylphosphatase"/>
    <property type="match status" value="1"/>
</dbReference>
<sequence>MKQRVHLYISGIVQGVGFRYFLKQTADALGIFGWAKNLAGGRVEVVFEGEKGAVKQAVNEAWQGPPAGKVREVEVVGEAWQGEKEFAIVR</sequence>
<feature type="active site" evidence="4">
    <location>
        <position position="19"/>
    </location>
</feature>
<dbReference type="PROSITE" id="PS51160">
    <property type="entry name" value="ACYLPHOSPHATASE_3"/>
    <property type="match status" value="1"/>
</dbReference>
<comment type="caution">
    <text evidence="8">The sequence shown here is derived from an EMBL/GenBank/DDBJ whole genome shotgun (WGS) entry which is preliminary data.</text>
</comment>
<dbReference type="PROSITE" id="PS00151">
    <property type="entry name" value="ACYLPHOSPHATASE_2"/>
    <property type="match status" value="1"/>
</dbReference>
<dbReference type="PROSITE" id="PS00150">
    <property type="entry name" value="ACYLPHOSPHATASE_1"/>
    <property type="match status" value="1"/>
</dbReference>
<protein>
    <recommendedName>
        <fullName evidence="2 4">Acylphosphatase</fullName>
        <ecNumber evidence="2 4">3.6.1.7</ecNumber>
    </recommendedName>
</protein>
<evidence type="ECO:0000313" key="8">
    <source>
        <dbReference type="EMBL" id="KKU61141.1"/>
    </source>
</evidence>
<dbReference type="PANTHER" id="PTHR47268">
    <property type="entry name" value="ACYLPHOSPHATASE"/>
    <property type="match status" value="1"/>
</dbReference>
<keyword evidence="4 5" id="KW-0378">Hydrolase</keyword>
<dbReference type="AlphaFoldDB" id="A0A0G1RVM8"/>
<comment type="catalytic activity">
    <reaction evidence="3 4 5">
        <text>an acyl phosphate + H2O = a carboxylate + phosphate + H(+)</text>
        <dbReference type="Rhea" id="RHEA:14965"/>
        <dbReference type="ChEBI" id="CHEBI:15377"/>
        <dbReference type="ChEBI" id="CHEBI:15378"/>
        <dbReference type="ChEBI" id="CHEBI:29067"/>
        <dbReference type="ChEBI" id="CHEBI:43474"/>
        <dbReference type="ChEBI" id="CHEBI:59918"/>
        <dbReference type="EC" id="3.6.1.7"/>
    </reaction>
</comment>